<dbReference type="PROSITE" id="PS50850">
    <property type="entry name" value="MFS"/>
    <property type="match status" value="1"/>
</dbReference>
<keyword evidence="5 7" id="KW-1133">Transmembrane helix</keyword>
<evidence type="ECO:0000256" key="1">
    <source>
        <dbReference type="ARBA" id="ARBA00004651"/>
    </source>
</evidence>
<feature type="non-terminal residue" evidence="9">
    <location>
        <position position="183"/>
    </location>
</feature>
<dbReference type="InterPro" id="IPR036259">
    <property type="entry name" value="MFS_trans_sf"/>
</dbReference>
<proteinExistence type="predicted"/>
<protein>
    <submittedName>
        <fullName evidence="9">Multidrug resistance protein</fullName>
    </submittedName>
</protein>
<evidence type="ECO:0000256" key="6">
    <source>
        <dbReference type="ARBA" id="ARBA00023136"/>
    </source>
</evidence>
<feature type="transmembrane region" description="Helical" evidence="7">
    <location>
        <begin position="132"/>
        <end position="151"/>
    </location>
</feature>
<feature type="transmembrane region" description="Helical" evidence="7">
    <location>
        <begin position="94"/>
        <end position="112"/>
    </location>
</feature>
<evidence type="ECO:0000256" key="4">
    <source>
        <dbReference type="ARBA" id="ARBA00022692"/>
    </source>
</evidence>
<dbReference type="SUPFAM" id="SSF103473">
    <property type="entry name" value="MFS general substrate transporter"/>
    <property type="match status" value="1"/>
</dbReference>
<comment type="caution">
    <text evidence="9">The sequence shown here is derived from an EMBL/GenBank/DDBJ whole genome shotgun (WGS) entry which is preliminary data.</text>
</comment>
<dbReference type="PANTHER" id="PTHR23517">
    <property type="entry name" value="RESISTANCE PROTEIN MDTM, PUTATIVE-RELATED-RELATED"/>
    <property type="match status" value="1"/>
</dbReference>
<evidence type="ECO:0000256" key="2">
    <source>
        <dbReference type="ARBA" id="ARBA00022448"/>
    </source>
</evidence>
<feature type="transmembrane region" description="Helical" evidence="7">
    <location>
        <begin position="163"/>
        <end position="182"/>
    </location>
</feature>
<dbReference type="Gene3D" id="1.20.1250.20">
    <property type="entry name" value="MFS general substrate transporter like domains"/>
    <property type="match status" value="1"/>
</dbReference>
<dbReference type="EMBL" id="AUZX01014379">
    <property type="protein sequence ID" value="EQD32471.1"/>
    <property type="molecule type" value="Genomic_DNA"/>
</dbReference>
<feature type="domain" description="Major facilitator superfamily (MFS) profile" evidence="8">
    <location>
        <begin position="1"/>
        <end position="183"/>
    </location>
</feature>
<keyword evidence="6 7" id="KW-0472">Membrane</keyword>
<feature type="transmembrane region" description="Helical" evidence="7">
    <location>
        <begin position="30"/>
        <end position="47"/>
    </location>
</feature>
<comment type="subcellular location">
    <subcellularLocation>
        <location evidence="1">Cell membrane</location>
        <topology evidence="1">Multi-pass membrane protein</topology>
    </subcellularLocation>
</comment>
<reference evidence="9" key="1">
    <citation type="submission" date="2013-08" db="EMBL/GenBank/DDBJ databases">
        <authorList>
            <person name="Mendez C."/>
            <person name="Richter M."/>
            <person name="Ferrer M."/>
            <person name="Sanchez J."/>
        </authorList>
    </citation>
    <scope>NUCLEOTIDE SEQUENCE</scope>
</reference>
<reference evidence="9" key="2">
    <citation type="journal article" date="2014" name="ISME J.">
        <title>Microbial stratification in low pH oxic and suboxic macroscopic growths along an acid mine drainage.</title>
        <authorList>
            <person name="Mendez-Garcia C."/>
            <person name="Mesa V."/>
            <person name="Sprenger R.R."/>
            <person name="Richter M."/>
            <person name="Diez M.S."/>
            <person name="Solano J."/>
            <person name="Bargiela R."/>
            <person name="Golyshina O.V."/>
            <person name="Manteca A."/>
            <person name="Ramos J.L."/>
            <person name="Gallego J.R."/>
            <person name="Llorente I."/>
            <person name="Martins Dos Santos V.A."/>
            <person name="Jensen O.N."/>
            <person name="Pelaez A.I."/>
            <person name="Sanchez J."/>
            <person name="Ferrer M."/>
        </authorList>
    </citation>
    <scope>NUCLEOTIDE SEQUENCE</scope>
</reference>
<evidence type="ECO:0000259" key="8">
    <source>
        <dbReference type="PROSITE" id="PS50850"/>
    </source>
</evidence>
<dbReference type="GO" id="GO:0005886">
    <property type="term" value="C:plasma membrane"/>
    <property type="evidence" value="ECO:0007669"/>
    <property type="project" value="UniProtKB-SubCell"/>
</dbReference>
<feature type="transmembrane region" description="Helical" evidence="7">
    <location>
        <begin position="53"/>
        <end position="73"/>
    </location>
</feature>
<evidence type="ECO:0000256" key="3">
    <source>
        <dbReference type="ARBA" id="ARBA00022475"/>
    </source>
</evidence>
<keyword evidence="4 7" id="KW-0812">Transmembrane</keyword>
<sequence length="183" mass="20531">MNIQGSADNVIITDSTTPTERTNAFSIVRILLNIGFALGPAVGGFIASISYGYIFLIPGVLTIIEAILYYLYVPETLKKDDIQIRKKGFEFPSKDVGFLFASLTISIMFLVMGQWGTTLTLFWKAFDHISDVQIGLLYGTNGIYVAIFQMPTNKILTKMRDHMRVLLGLNVYAFGFFALIFFR</sequence>
<dbReference type="InterPro" id="IPR050171">
    <property type="entry name" value="MFS_Transporters"/>
</dbReference>
<dbReference type="GO" id="GO:0022857">
    <property type="term" value="F:transmembrane transporter activity"/>
    <property type="evidence" value="ECO:0007669"/>
    <property type="project" value="InterPro"/>
</dbReference>
<evidence type="ECO:0000313" key="9">
    <source>
        <dbReference type="EMBL" id="EQD32471.1"/>
    </source>
</evidence>
<dbReference type="Pfam" id="PF07690">
    <property type="entry name" value="MFS_1"/>
    <property type="match status" value="1"/>
</dbReference>
<keyword evidence="2" id="KW-0813">Transport</keyword>
<organism evidence="9">
    <name type="scientific">mine drainage metagenome</name>
    <dbReference type="NCBI Taxonomy" id="410659"/>
    <lineage>
        <taxon>unclassified sequences</taxon>
        <taxon>metagenomes</taxon>
        <taxon>ecological metagenomes</taxon>
    </lineage>
</organism>
<evidence type="ECO:0000256" key="5">
    <source>
        <dbReference type="ARBA" id="ARBA00022989"/>
    </source>
</evidence>
<dbReference type="AlphaFoldDB" id="T0YB69"/>
<name>T0YB69_9ZZZZ</name>
<dbReference type="InterPro" id="IPR020846">
    <property type="entry name" value="MFS_dom"/>
</dbReference>
<keyword evidence="3" id="KW-1003">Cell membrane</keyword>
<evidence type="ECO:0000256" key="7">
    <source>
        <dbReference type="SAM" id="Phobius"/>
    </source>
</evidence>
<gene>
    <name evidence="9" type="ORF">B1A_19490</name>
</gene>
<accession>T0YB69</accession>
<dbReference type="InterPro" id="IPR011701">
    <property type="entry name" value="MFS"/>
</dbReference>